<dbReference type="Gene3D" id="3.40.50.2300">
    <property type="match status" value="1"/>
</dbReference>
<dbReference type="KEGG" id="gfm:Enr17x_43360"/>
<keyword evidence="1" id="KW-0378">Hydrolase</keyword>
<dbReference type="AlphaFoldDB" id="A0A518IGQ9"/>
<dbReference type="InterPro" id="IPR036196">
    <property type="entry name" value="Ptyr_pPase_sf"/>
</dbReference>
<dbReference type="PANTHER" id="PTHR43428">
    <property type="entry name" value="ARSENATE REDUCTASE"/>
    <property type="match status" value="1"/>
</dbReference>
<evidence type="ECO:0000313" key="2">
    <source>
        <dbReference type="Proteomes" id="UP000318313"/>
    </source>
</evidence>
<dbReference type="EMBL" id="CP037452">
    <property type="protein sequence ID" value="QDV52276.1"/>
    <property type="molecule type" value="Genomic_DNA"/>
</dbReference>
<accession>A0A518IGQ9</accession>
<evidence type="ECO:0000313" key="1">
    <source>
        <dbReference type="EMBL" id="QDV52276.1"/>
    </source>
</evidence>
<protein>
    <submittedName>
        <fullName evidence="1">Protein ArsC</fullName>
        <ecNumber evidence="1">3.1.3.48</ecNumber>
    </submittedName>
</protein>
<reference evidence="1 2" key="1">
    <citation type="submission" date="2019-03" db="EMBL/GenBank/DDBJ databases">
        <title>Deep-cultivation of Planctomycetes and their phenomic and genomic characterization uncovers novel biology.</title>
        <authorList>
            <person name="Wiegand S."/>
            <person name="Jogler M."/>
            <person name="Boedeker C."/>
            <person name="Pinto D."/>
            <person name="Vollmers J."/>
            <person name="Rivas-Marin E."/>
            <person name="Kohn T."/>
            <person name="Peeters S.H."/>
            <person name="Heuer A."/>
            <person name="Rast P."/>
            <person name="Oberbeckmann S."/>
            <person name="Bunk B."/>
            <person name="Jeske O."/>
            <person name="Meyerdierks A."/>
            <person name="Storesund J.E."/>
            <person name="Kallscheuer N."/>
            <person name="Luecker S."/>
            <person name="Lage O.M."/>
            <person name="Pohl T."/>
            <person name="Merkel B.J."/>
            <person name="Hornburger P."/>
            <person name="Mueller R.-W."/>
            <person name="Bruemmer F."/>
            <person name="Labrenz M."/>
            <person name="Spormann A.M."/>
            <person name="Op den Camp H."/>
            <person name="Overmann J."/>
            <person name="Amann R."/>
            <person name="Jetten M.S.M."/>
            <person name="Mascher T."/>
            <person name="Medema M.H."/>
            <person name="Devos D.P."/>
            <person name="Kaster A.-K."/>
            <person name="Ovreas L."/>
            <person name="Rohde M."/>
            <person name="Galperin M.Y."/>
            <person name="Jogler C."/>
        </authorList>
    </citation>
    <scope>NUCLEOTIDE SEQUENCE [LARGE SCALE GENOMIC DNA]</scope>
    <source>
        <strain evidence="1 2">Enr17</strain>
    </source>
</reference>
<organism evidence="1 2">
    <name type="scientific">Gimesia fumaroli</name>
    <dbReference type="NCBI Taxonomy" id="2527976"/>
    <lineage>
        <taxon>Bacteria</taxon>
        <taxon>Pseudomonadati</taxon>
        <taxon>Planctomycetota</taxon>
        <taxon>Planctomycetia</taxon>
        <taxon>Planctomycetales</taxon>
        <taxon>Planctomycetaceae</taxon>
        <taxon>Gimesia</taxon>
    </lineage>
</organism>
<name>A0A518IGQ9_9PLAN</name>
<dbReference type="GO" id="GO:0004725">
    <property type="term" value="F:protein tyrosine phosphatase activity"/>
    <property type="evidence" value="ECO:0007669"/>
    <property type="project" value="UniProtKB-EC"/>
</dbReference>
<dbReference type="EC" id="3.1.3.48" evidence="1"/>
<dbReference type="SUPFAM" id="SSF52788">
    <property type="entry name" value="Phosphotyrosine protein phosphatases I"/>
    <property type="match status" value="1"/>
</dbReference>
<sequence>MDEIGIDLTGHRSKSLPEYLGKTSPKWVIFVCEKAENSCPHVWPFSLLTESWRIEDPVDFNGDELEQLMKFRSVRDQIEARIQEWVIQNNKSSAIDVQLETKE</sequence>
<dbReference type="PANTHER" id="PTHR43428:SF1">
    <property type="entry name" value="ARSENATE REDUCTASE"/>
    <property type="match status" value="1"/>
</dbReference>
<keyword evidence="2" id="KW-1185">Reference proteome</keyword>
<proteinExistence type="predicted"/>
<dbReference type="Proteomes" id="UP000318313">
    <property type="component" value="Chromosome"/>
</dbReference>
<dbReference type="RefSeq" id="WP_261343525.1">
    <property type="nucleotide sequence ID" value="NZ_CP037452.1"/>
</dbReference>
<gene>
    <name evidence="1" type="primary">arsC_2</name>
    <name evidence="1" type="ORF">Enr17x_43360</name>
</gene>